<reference evidence="1 2" key="1">
    <citation type="submission" date="2023-07" db="EMBL/GenBank/DDBJ databases">
        <title>Sequencing the genomes of 1000 actinobacteria strains.</title>
        <authorList>
            <person name="Klenk H.-P."/>
        </authorList>
    </citation>
    <scope>NUCLEOTIDE SEQUENCE [LARGE SCALE GENOMIC DNA]</scope>
    <source>
        <strain evidence="1 2">DSM 46740</strain>
    </source>
</reference>
<evidence type="ECO:0000313" key="1">
    <source>
        <dbReference type="EMBL" id="MDP9843874.1"/>
    </source>
</evidence>
<dbReference type="RefSeq" id="WP_307558310.1">
    <property type="nucleotide sequence ID" value="NZ_JAUSQU010000001.1"/>
</dbReference>
<evidence type="ECO:0008006" key="3">
    <source>
        <dbReference type="Google" id="ProtNLM"/>
    </source>
</evidence>
<keyword evidence="2" id="KW-1185">Reference proteome</keyword>
<accession>A0ABT9QCT9</accession>
<proteinExistence type="predicted"/>
<evidence type="ECO:0000313" key="2">
    <source>
        <dbReference type="Proteomes" id="UP001225356"/>
    </source>
</evidence>
<name>A0ABT9QCT9_9ACTN</name>
<dbReference type="Proteomes" id="UP001225356">
    <property type="component" value="Unassembled WGS sequence"/>
</dbReference>
<gene>
    <name evidence="1" type="ORF">J2853_003085</name>
</gene>
<dbReference type="EMBL" id="JAUSQU010000001">
    <property type="protein sequence ID" value="MDP9843874.1"/>
    <property type="molecule type" value="Genomic_DNA"/>
</dbReference>
<sequence>MVGSFLPRSAGLRRPAAIHLAAQCRAEGSIGVLPMLLFFLAQAELLHDGRHHDATATASTALRIAEGTGQHQWVIHLKSVLAYLSAVQGDERRFRELTADALSGTVPMRGALWVD</sequence>
<comment type="caution">
    <text evidence="1">The sequence shown here is derived from an EMBL/GenBank/DDBJ whole genome shotgun (WGS) entry which is preliminary data.</text>
</comment>
<organism evidence="1 2">
    <name type="scientific">Streptosporangium lutulentum</name>
    <dbReference type="NCBI Taxonomy" id="1461250"/>
    <lineage>
        <taxon>Bacteria</taxon>
        <taxon>Bacillati</taxon>
        <taxon>Actinomycetota</taxon>
        <taxon>Actinomycetes</taxon>
        <taxon>Streptosporangiales</taxon>
        <taxon>Streptosporangiaceae</taxon>
        <taxon>Streptosporangium</taxon>
    </lineage>
</organism>
<protein>
    <recommendedName>
        <fullName evidence="3">LuxR family transcriptional regulator</fullName>
    </recommendedName>
</protein>